<evidence type="ECO:0000313" key="11">
    <source>
        <dbReference type="Proteomes" id="UP000472265"/>
    </source>
</evidence>
<feature type="transmembrane region" description="Helical" evidence="8">
    <location>
        <begin position="246"/>
        <end position="268"/>
    </location>
</feature>
<dbReference type="AlphaFoldDB" id="A0A671Z1Y4"/>
<evidence type="ECO:0000256" key="6">
    <source>
        <dbReference type="ARBA" id="ARBA00023170"/>
    </source>
</evidence>
<dbReference type="GO" id="GO:0019722">
    <property type="term" value="P:calcium-mediated signaling"/>
    <property type="evidence" value="ECO:0007669"/>
    <property type="project" value="TreeGrafter"/>
</dbReference>
<dbReference type="SUPFAM" id="SSF81321">
    <property type="entry name" value="Family A G protein-coupled receptor-like"/>
    <property type="match status" value="1"/>
</dbReference>
<keyword evidence="4" id="KW-0297">G-protein coupled receptor</keyword>
<dbReference type="CDD" id="cd00637">
    <property type="entry name" value="7tm_classA_rhodopsin-like"/>
    <property type="match status" value="1"/>
</dbReference>
<feature type="domain" description="G-protein coupled receptors family 1 profile" evidence="9">
    <location>
        <begin position="22"/>
        <end position="265"/>
    </location>
</feature>
<evidence type="ECO:0000256" key="2">
    <source>
        <dbReference type="ARBA" id="ARBA00022692"/>
    </source>
</evidence>
<protein>
    <recommendedName>
        <fullName evidence="9">G-protein coupled receptors family 1 profile domain-containing protein</fullName>
    </recommendedName>
</protein>
<evidence type="ECO:0000256" key="7">
    <source>
        <dbReference type="ARBA" id="ARBA00023224"/>
    </source>
</evidence>
<dbReference type="InterPro" id="IPR017452">
    <property type="entry name" value="GPCR_Rhodpsn_7TM"/>
</dbReference>
<dbReference type="GO" id="GO:0016493">
    <property type="term" value="F:C-C chemokine receptor activity"/>
    <property type="evidence" value="ECO:0007669"/>
    <property type="project" value="TreeGrafter"/>
</dbReference>
<reference evidence="10" key="2">
    <citation type="submission" date="2025-08" db="UniProtKB">
        <authorList>
            <consortium name="Ensembl"/>
        </authorList>
    </citation>
    <scope>IDENTIFICATION</scope>
</reference>
<evidence type="ECO:0000256" key="5">
    <source>
        <dbReference type="ARBA" id="ARBA00023136"/>
    </source>
</evidence>
<organism evidence="10 11">
    <name type="scientific">Sparus aurata</name>
    <name type="common">Gilthead sea bream</name>
    <dbReference type="NCBI Taxonomy" id="8175"/>
    <lineage>
        <taxon>Eukaryota</taxon>
        <taxon>Metazoa</taxon>
        <taxon>Chordata</taxon>
        <taxon>Craniata</taxon>
        <taxon>Vertebrata</taxon>
        <taxon>Euteleostomi</taxon>
        <taxon>Actinopterygii</taxon>
        <taxon>Neopterygii</taxon>
        <taxon>Teleostei</taxon>
        <taxon>Neoteleostei</taxon>
        <taxon>Acanthomorphata</taxon>
        <taxon>Eupercaria</taxon>
        <taxon>Spariformes</taxon>
        <taxon>Sparidae</taxon>
        <taxon>Sparus</taxon>
    </lineage>
</organism>
<reference evidence="10" key="1">
    <citation type="submission" date="2021-04" db="EMBL/GenBank/DDBJ databases">
        <authorList>
            <consortium name="Wellcome Sanger Institute Data Sharing"/>
        </authorList>
    </citation>
    <scope>NUCLEOTIDE SEQUENCE [LARGE SCALE GENOMIC DNA]</scope>
</reference>
<dbReference type="PANTHER" id="PTHR10489">
    <property type="entry name" value="CELL ADHESION MOLECULE"/>
    <property type="match status" value="1"/>
</dbReference>
<dbReference type="InterPro" id="IPR050119">
    <property type="entry name" value="CCR1-9-like"/>
</dbReference>
<name>A0A671Z1Y4_SPAAU</name>
<keyword evidence="2 8" id="KW-0812">Transmembrane</keyword>
<dbReference type="Proteomes" id="UP000472265">
    <property type="component" value="Chromosome 14"/>
</dbReference>
<evidence type="ECO:0000256" key="1">
    <source>
        <dbReference type="ARBA" id="ARBA00004370"/>
    </source>
</evidence>
<dbReference type="PRINTS" id="PR00237">
    <property type="entry name" value="GPCRRHODOPSN"/>
</dbReference>
<accession>A0A671Z1Y4</accession>
<dbReference type="Gene3D" id="1.20.1070.10">
    <property type="entry name" value="Rhodopsin 7-helix transmembrane proteins"/>
    <property type="match status" value="1"/>
</dbReference>
<dbReference type="GO" id="GO:0007204">
    <property type="term" value="P:positive regulation of cytosolic calcium ion concentration"/>
    <property type="evidence" value="ECO:0007669"/>
    <property type="project" value="TreeGrafter"/>
</dbReference>
<evidence type="ECO:0000256" key="4">
    <source>
        <dbReference type="ARBA" id="ARBA00023040"/>
    </source>
</evidence>
<evidence type="ECO:0000256" key="8">
    <source>
        <dbReference type="SAM" id="Phobius"/>
    </source>
</evidence>
<feature type="transmembrane region" description="Helical" evidence="8">
    <location>
        <begin position="78"/>
        <end position="99"/>
    </location>
</feature>
<keyword evidence="5 8" id="KW-0472">Membrane</keyword>
<dbReference type="GO" id="GO:0009897">
    <property type="term" value="C:external side of plasma membrane"/>
    <property type="evidence" value="ECO:0007669"/>
    <property type="project" value="TreeGrafter"/>
</dbReference>
<dbReference type="Pfam" id="PF00001">
    <property type="entry name" value="7tm_1"/>
    <property type="match status" value="1"/>
</dbReference>
<keyword evidence="7" id="KW-0807">Transducer</keyword>
<dbReference type="GO" id="GO:0006955">
    <property type="term" value="P:immune response"/>
    <property type="evidence" value="ECO:0007669"/>
    <property type="project" value="TreeGrafter"/>
</dbReference>
<keyword evidence="11" id="KW-1185">Reference proteome</keyword>
<feature type="transmembrane region" description="Helical" evidence="8">
    <location>
        <begin position="207"/>
        <end position="234"/>
    </location>
</feature>
<dbReference type="Ensembl" id="ENSSAUT00010072121.1">
    <property type="protein sequence ID" value="ENSSAUP00010068914.1"/>
    <property type="gene ID" value="ENSSAUG00010027328.1"/>
</dbReference>
<dbReference type="InterPro" id="IPR000276">
    <property type="entry name" value="GPCR_Rhodpsn"/>
</dbReference>
<reference evidence="10" key="3">
    <citation type="submission" date="2025-09" db="UniProtKB">
        <authorList>
            <consortium name="Ensembl"/>
        </authorList>
    </citation>
    <scope>IDENTIFICATION</scope>
</reference>
<keyword evidence="6" id="KW-0675">Receptor</keyword>
<evidence type="ECO:0000256" key="3">
    <source>
        <dbReference type="ARBA" id="ARBA00022989"/>
    </source>
</evidence>
<feature type="transmembrane region" description="Helical" evidence="8">
    <location>
        <begin position="43"/>
        <end position="66"/>
    </location>
</feature>
<dbReference type="PROSITE" id="PS50262">
    <property type="entry name" value="G_PROTEIN_RECEP_F1_2"/>
    <property type="match status" value="1"/>
</dbReference>
<feature type="transmembrane region" description="Helical" evidence="8">
    <location>
        <begin position="6"/>
        <end position="31"/>
    </location>
</feature>
<dbReference type="InParanoid" id="A0A671Z1Y4"/>
<evidence type="ECO:0000313" key="10">
    <source>
        <dbReference type="Ensembl" id="ENSSAUP00010068914.1"/>
    </source>
</evidence>
<proteinExistence type="predicted"/>
<dbReference type="PANTHER" id="PTHR10489:SF946">
    <property type="entry name" value="LEUKOTRIENE B4 RECEPTOR 1-LIKE"/>
    <property type="match status" value="1"/>
</dbReference>
<feature type="transmembrane region" description="Helical" evidence="8">
    <location>
        <begin position="120"/>
        <end position="141"/>
    </location>
</feature>
<evidence type="ECO:0000259" key="9">
    <source>
        <dbReference type="PROSITE" id="PS50262"/>
    </source>
</evidence>
<keyword evidence="3 8" id="KW-1133">Transmembrane helix</keyword>
<dbReference type="GO" id="GO:0019957">
    <property type="term" value="F:C-C chemokine binding"/>
    <property type="evidence" value="ECO:0007669"/>
    <property type="project" value="TreeGrafter"/>
</dbReference>
<sequence length="291" mass="33522">LEHANMLTMTILTCCFLLGIPANIAVIVKLSRHLHGSSISQRLFFSLAVSDVLCLLCLPVGAVVFINGPSLSHAVCQLLFYFFFFCITSDVNILVLISIQRYYQVLHPKKWEKLGRIWQRLLLFTVWMLAALMAFPVVFSLTEVKNEDDLTDGRSCRNQRITPMLEAVYISFIVFCHIVLFCFYLLLVRGVHRTQMTDQKKPRVTKLFIRIIAASLVVGFFPLVLRVVYVTALFTRSANMLHVSQMLTFVECFYFFNHFLNPFLYFFASRHPGNERKSARKSLLMPLNDNS</sequence>
<dbReference type="OMA" id="VECFYFF"/>
<comment type="subcellular location">
    <subcellularLocation>
        <location evidence="1">Membrane</location>
    </subcellularLocation>
</comment>
<feature type="transmembrane region" description="Helical" evidence="8">
    <location>
        <begin position="167"/>
        <end position="187"/>
    </location>
</feature>
<dbReference type="GO" id="GO:0060326">
    <property type="term" value="P:cell chemotaxis"/>
    <property type="evidence" value="ECO:0007669"/>
    <property type="project" value="TreeGrafter"/>
</dbReference>
<dbReference type="GeneTree" id="ENSGT00940000174483"/>